<protein>
    <submittedName>
        <fullName evidence="1">DUF3492 domain-containing protein</fullName>
    </submittedName>
</protein>
<comment type="caution">
    <text evidence="1">The sequence shown here is derived from an EMBL/GenBank/DDBJ whole genome shotgun (WGS) entry which is preliminary data.</text>
</comment>
<keyword evidence="2" id="KW-1185">Reference proteome</keyword>
<dbReference type="Pfam" id="PF11997">
    <property type="entry name" value="DUF3492"/>
    <property type="match status" value="1"/>
</dbReference>
<dbReference type="Gene3D" id="3.40.50.2000">
    <property type="entry name" value="Glycogen Phosphorylase B"/>
    <property type="match status" value="2"/>
</dbReference>
<dbReference type="PANTHER" id="PTHR12526">
    <property type="entry name" value="GLYCOSYLTRANSFERASE"/>
    <property type="match status" value="1"/>
</dbReference>
<proteinExistence type="predicted"/>
<sequence length="505" mass="55904">MTTPFPTATSVDIMLLLEGTFPYVSGGVSSWVNQLMQGLPEYRFGIVFLGSRPEDYGPVKYRLPTNLVHLEAHYLFAGGDAPPPKTPRRIPGTPACLRDLHTRLRQKDRPFFPEALRDLSFYADGHGRVPLTEFLYGEDSFAYIAETYEQRCTDPSFVDYFWTVRNMHLPIWRLAAVARELVPARCYHAVSTGYAGLLGALLHWHTGRPLILSEHGIYTKERRIDLLNAAWVADRRSRLERDPSEISYLRELWIAFFESLGRACYEAAGRVVALYPAAQARQIADGADAAQTLIIPNGVPIAPFAALRVPRPDSSFTAPVLCLLGRVTPIKDIKTFIRAMRAVIAEIPQAQGWIVGPEDEDPSYVAECRALIDNLDLSGHVRFKGFQPVTDILPQVHLLILSSISEGLPLVLLEGFAAGVPAVCTDVGACRRLIFGGEHDDLGAAGDITGIADPLALAHAATALLTDTARWRAAQAAAIARVETHYTDVRMYQQYRTLYQEAHDA</sequence>
<dbReference type="Pfam" id="PF13692">
    <property type="entry name" value="Glyco_trans_1_4"/>
    <property type="match status" value="1"/>
</dbReference>
<dbReference type="SUPFAM" id="SSF53756">
    <property type="entry name" value="UDP-Glycosyltransferase/glycogen phosphorylase"/>
    <property type="match status" value="1"/>
</dbReference>
<dbReference type="PANTHER" id="PTHR12526:SF608">
    <property type="entry name" value="PELF"/>
    <property type="match status" value="1"/>
</dbReference>
<reference evidence="1 2" key="1">
    <citation type="submission" date="2018-02" db="EMBL/GenBank/DDBJ databases">
        <title>Insights into the biology of acidophilic members of the Acidiferrobacteraceae family derived from comparative genomic analyses.</title>
        <authorList>
            <person name="Issotta F."/>
            <person name="Thyssen C."/>
            <person name="Mena C."/>
            <person name="Moya A."/>
            <person name="Bellenberg S."/>
            <person name="Sproer C."/>
            <person name="Covarrubias P.C."/>
            <person name="Sand W."/>
            <person name="Quatrini R."/>
            <person name="Vera M."/>
        </authorList>
    </citation>
    <scope>NUCLEOTIDE SEQUENCE [LARGE SCALE GENOMIC DNA]</scope>
    <source>
        <strain evidence="2">m-1</strain>
    </source>
</reference>
<evidence type="ECO:0000313" key="2">
    <source>
        <dbReference type="Proteomes" id="UP000253250"/>
    </source>
</evidence>
<accession>A0A1C2G0J5</accession>
<dbReference type="STRING" id="163359.A9R16_13940"/>
<dbReference type="EMBL" id="PSYR01000002">
    <property type="protein sequence ID" value="RCN56283.1"/>
    <property type="molecule type" value="Genomic_DNA"/>
</dbReference>
<dbReference type="Proteomes" id="UP000253250">
    <property type="component" value="Unassembled WGS sequence"/>
</dbReference>
<dbReference type="AlphaFoldDB" id="A0A1C2G0J5"/>
<dbReference type="OrthoDB" id="9772485at2"/>
<dbReference type="NCBIfam" id="NF038011">
    <property type="entry name" value="PelF"/>
    <property type="match status" value="1"/>
</dbReference>
<gene>
    <name evidence="1" type="ORF">C4900_10600</name>
</gene>
<name>A0A1C2G0J5_9GAMM</name>
<evidence type="ECO:0000313" key="1">
    <source>
        <dbReference type="EMBL" id="RCN56283.1"/>
    </source>
</evidence>
<dbReference type="InterPro" id="IPR022622">
    <property type="entry name" value="DUF3492"/>
</dbReference>
<dbReference type="InterPro" id="IPR047691">
    <property type="entry name" value="PelF-like"/>
</dbReference>
<organism evidence="1 2">
    <name type="scientific">Acidiferrobacter thiooxydans</name>
    <dbReference type="NCBI Taxonomy" id="163359"/>
    <lineage>
        <taxon>Bacteria</taxon>
        <taxon>Pseudomonadati</taxon>
        <taxon>Pseudomonadota</taxon>
        <taxon>Gammaproteobacteria</taxon>
        <taxon>Acidiferrobacterales</taxon>
        <taxon>Acidiferrobacteraceae</taxon>
        <taxon>Acidiferrobacter</taxon>
    </lineage>
</organism>
<dbReference type="RefSeq" id="WP_065971168.1">
    <property type="nucleotide sequence ID" value="NZ_CP080624.1"/>
</dbReference>